<keyword evidence="2" id="KW-1185">Reference proteome</keyword>
<gene>
    <name evidence="1" type="ORF">C1I89_23020</name>
</gene>
<name>A0A2N8KE11_9BURK</name>
<dbReference type="EMBL" id="POQS01000006">
    <property type="protein sequence ID" value="PND31690.1"/>
    <property type="molecule type" value="Genomic_DNA"/>
</dbReference>
<reference evidence="1 2" key="1">
    <citation type="submission" date="2018-01" db="EMBL/GenBank/DDBJ databases">
        <title>The draft genome of an aniline degradation strain ANB-1.</title>
        <authorList>
            <person name="Zhang L."/>
            <person name="Jiang J."/>
        </authorList>
    </citation>
    <scope>NUCLEOTIDE SEQUENCE [LARGE SCALE GENOMIC DNA]</scope>
    <source>
        <strain evidence="1 2">ANB-1</strain>
    </source>
</reference>
<dbReference type="RefSeq" id="WP_102774775.1">
    <property type="nucleotide sequence ID" value="NZ_POQS01000006.1"/>
</dbReference>
<evidence type="ECO:0000313" key="1">
    <source>
        <dbReference type="EMBL" id="PND31690.1"/>
    </source>
</evidence>
<dbReference type="Proteomes" id="UP000235994">
    <property type="component" value="Unassembled WGS sequence"/>
</dbReference>
<organism evidence="1 2">
    <name type="scientific">Achromobacter pulmonis</name>
    <dbReference type="NCBI Taxonomy" id="1389932"/>
    <lineage>
        <taxon>Bacteria</taxon>
        <taxon>Pseudomonadati</taxon>
        <taxon>Pseudomonadota</taxon>
        <taxon>Betaproteobacteria</taxon>
        <taxon>Burkholderiales</taxon>
        <taxon>Alcaligenaceae</taxon>
        <taxon>Achromobacter</taxon>
    </lineage>
</organism>
<dbReference type="AlphaFoldDB" id="A0A2N8KE11"/>
<sequence length="81" mass="8849">MDVQEQIAVIVHTISHQGGRIDALNATLMSMLHLAKASPGLREAIEAQLEQNYSSLLARSENPQYVAGFESVRDMVNAALK</sequence>
<accession>A0A2N8KE11</accession>
<protein>
    <submittedName>
        <fullName evidence="1">Uncharacterized protein</fullName>
    </submittedName>
</protein>
<comment type="caution">
    <text evidence="1">The sequence shown here is derived from an EMBL/GenBank/DDBJ whole genome shotgun (WGS) entry which is preliminary data.</text>
</comment>
<evidence type="ECO:0000313" key="2">
    <source>
        <dbReference type="Proteomes" id="UP000235994"/>
    </source>
</evidence>
<proteinExistence type="predicted"/>